<organism evidence="2 3">
    <name type="scientific">Ferirhizobium litorale</name>
    <dbReference type="NCBI Taxonomy" id="2927786"/>
    <lineage>
        <taxon>Bacteria</taxon>
        <taxon>Pseudomonadati</taxon>
        <taxon>Pseudomonadota</taxon>
        <taxon>Alphaproteobacteria</taxon>
        <taxon>Hyphomicrobiales</taxon>
        <taxon>Rhizobiaceae</taxon>
        <taxon>Ferirhizobium</taxon>
    </lineage>
</organism>
<evidence type="ECO:0000259" key="1">
    <source>
        <dbReference type="PROSITE" id="PS50075"/>
    </source>
</evidence>
<dbReference type="RefSeq" id="WP_311786146.1">
    <property type="nucleotide sequence ID" value="NZ_JALDYY010000003.1"/>
</dbReference>
<comment type="caution">
    <text evidence="2">The sequence shown here is derived from an EMBL/GenBank/DDBJ whole genome shotgun (WGS) entry which is preliminary data.</text>
</comment>
<dbReference type="InterPro" id="IPR036736">
    <property type="entry name" value="ACP-like_sf"/>
</dbReference>
<evidence type="ECO:0000313" key="2">
    <source>
        <dbReference type="EMBL" id="MDI7921828.1"/>
    </source>
</evidence>
<dbReference type="AlphaFoldDB" id="A0AAE3QEU1"/>
<dbReference type="Gene3D" id="1.10.1200.10">
    <property type="entry name" value="ACP-like"/>
    <property type="match status" value="1"/>
</dbReference>
<dbReference type="SUPFAM" id="SSF47336">
    <property type="entry name" value="ACP-like"/>
    <property type="match status" value="1"/>
</dbReference>
<name>A0AAE3QEU1_9HYPH</name>
<reference evidence="2" key="1">
    <citation type="submission" date="2022-03" db="EMBL/GenBank/DDBJ databases">
        <title>Fererhizobium litorale gen. nov., sp. nov., isolated from sandy sediments of the Sea of Japan seashore.</title>
        <authorList>
            <person name="Romanenko L."/>
            <person name="Kurilenko V."/>
            <person name="Otstavnykh N."/>
            <person name="Svetashev V."/>
            <person name="Tekutyeva L."/>
            <person name="Isaeva M."/>
            <person name="Mikhailov V."/>
        </authorList>
    </citation>
    <scope>NUCLEOTIDE SEQUENCE</scope>
    <source>
        <strain evidence="2">KMM 9576</strain>
    </source>
</reference>
<dbReference type="InterPro" id="IPR009081">
    <property type="entry name" value="PP-bd_ACP"/>
</dbReference>
<dbReference type="EMBL" id="JALDYZ010000003">
    <property type="protein sequence ID" value="MDI7921828.1"/>
    <property type="molecule type" value="Genomic_DNA"/>
</dbReference>
<dbReference type="Pfam" id="PF00550">
    <property type="entry name" value="PP-binding"/>
    <property type="match status" value="1"/>
</dbReference>
<protein>
    <submittedName>
        <fullName evidence="2">Acyl carrier protein</fullName>
    </submittedName>
</protein>
<dbReference type="Proteomes" id="UP001161580">
    <property type="component" value="Unassembled WGS sequence"/>
</dbReference>
<sequence>MPDDFDSSIRDFIAENFLFRADRNSIADDESLLESGLIDSTGVLELIAFLEQRYGITVADEEIIPDNLDSIGNIGNYLRLKRAPVRA</sequence>
<proteinExistence type="predicted"/>
<dbReference type="PROSITE" id="PS50075">
    <property type="entry name" value="CARRIER"/>
    <property type="match status" value="1"/>
</dbReference>
<keyword evidence="3" id="KW-1185">Reference proteome</keyword>
<feature type="domain" description="Carrier" evidence="1">
    <location>
        <begin position="3"/>
        <end position="82"/>
    </location>
</feature>
<accession>A0AAE3QEU1</accession>
<gene>
    <name evidence="2" type="ORF">MRS75_06975</name>
</gene>
<evidence type="ECO:0000313" key="3">
    <source>
        <dbReference type="Proteomes" id="UP001161580"/>
    </source>
</evidence>